<dbReference type="PRINTS" id="PR00039">
    <property type="entry name" value="HTHLYSR"/>
</dbReference>
<dbReference type="InterPro" id="IPR036390">
    <property type="entry name" value="WH_DNA-bd_sf"/>
</dbReference>
<dbReference type="RefSeq" id="WP_179792098.1">
    <property type="nucleotide sequence ID" value="NZ_BAABHP010000012.1"/>
</dbReference>
<dbReference type="EMBL" id="JACCBN010000001">
    <property type="protein sequence ID" value="NYD34112.1"/>
    <property type="molecule type" value="Genomic_DNA"/>
</dbReference>
<comment type="caution">
    <text evidence="6">The sequence shown here is derived from an EMBL/GenBank/DDBJ whole genome shotgun (WGS) entry which is preliminary data.</text>
</comment>
<keyword evidence="3 6" id="KW-0238">DNA-binding</keyword>
<dbReference type="Proteomes" id="UP000535890">
    <property type="component" value="Unassembled WGS sequence"/>
</dbReference>
<name>A0A7Y9DS02_9PSEU</name>
<dbReference type="GO" id="GO:0003677">
    <property type="term" value="F:DNA binding"/>
    <property type="evidence" value="ECO:0007669"/>
    <property type="project" value="UniProtKB-KW"/>
</dbReference>
<evidence type="ECO:0000256" key="2">
    <source>
        <dbReference type="ARBA" id="ARBA00023015"/>
    </source>
</evidence>
<dbReference type="PROSITE" id="PS50931">
    <property type="entry name" value="HTH_LYSR"/>
    <property type="match status" value="1"/>
</dbReference>
<keyword evidence="7" id="KW-1185">Reference proteome</keyword>
<keyword evidence="4" id="KW-0804">Transcription</keyword>
<evidence type="ECO:0000256" key="4">
    <source>
        <dbReference type="ARBA" id="ARBA00023163"/>
    </source>
</evidence>
<evidence type="ECO:0000259" key="5">
    <source>
        <dbReference type="PROSITE" id="PS50931"/>
    </source>
</evidence>
<dbReference type="InterPro" id="IPR005119">
    <property type="entry name" value="LysR_subst-bd"/>
</dbReference>
<reference evidence="6 7" key="1">
    <citation type="submission" date="2020-07" db="EMBL/GenBank/DDBJ databases">
        <title>Sequencing the genomes of 1000 actinobacteria strains.</title>
        <authorList>
            <person name="Klenk H.-P."/>
        </authorList>
    </citation>
    <scope>NUCLEOTIDE SEQUENCE [LARGE SCALE GENOMIC DNA]</scope>
    <source>
        <strain evidence="6 7">DSM 45772</strain>
    </source>
</reference>
<dbReference type="SUPFAM" id="SSF46785">
    <property type="entry name" value="Winged helix' DNA-binding domain"/>
    <property type="match status" value="1"/>
</dbReference>
<dbReference type="GO" id="GO:0032993">
    <property type="term" value="C:protein-DNA complex"/>
    <property type="evidence" value="ECO:0007669"/>
    <property type="project" value="TreeGrafter"/>
</dbReference>
<dbReference type="PANTHER" id="PTHR30346:SF0">
    <property type="entry name" value="HCA OPERON TRANSCRIPTIONAL ACTIVATOR HCAR"/>
    <property type="match status" value="1"/>
</dbReference>
<dbReference type="Pfam" id="PF03466">
    <property type="entry name" value="LysR_substrate"/>
    <property type="match status" value="1"/>
</dbReference>
<dbReference type="GO" id="GO:0003700">
    <property type="term" value="F:DNA-binding transcription factor activity"/>
    <property type="evidence" value="ECO:0007669"/>
    <property type="project" value="InterPro"/>
</dbReference>
<evidence type="ECO:0000313" key="7">
    <source>
        <dbReference type="Proteomes" id="UP000535890"/>
    </source>
</evidence>
<dbReference type="SUPFAM" id="SSF53850">
    <property type="entry name" value="Periplasmic binding protein-like II"/>
    <property type="match status" value="1"/>
</dbReference>
<dbReference type="InterPro" id="IPR000847">
    <property type="entry name" value="LysR_HTH_N"/>
</dbReference>
<keyword evidence="2" id="KW-0805">Transcription regulation</keyword>
<evidence type="ECO:0000256" key="1">
    <source>
        <dbReference type="ARBA" id="ARBA00009437"/>
    </source>
</evidence>
<comment type="similarity">
    <text evidence="1">Belongs to the LysR transcriptional regulatory family.</text>
</comment>
<dbReference type="PANTHER" id="PTHR30346">
    <property type="entry name" value="TRANSCRIPTIONAL DUAL REGULATOR HCAR-RELATED"/>
    <property type="match status" value="1"/>
</dbReference>
<evidence type="ECO:0000256" key="3">
    <source>
        <dbReference type="ARBA" id="ARBA00023125"/>
    </source>
</evidence>
<evidence type="ECO:0000313" key="6">
    <source>
        <dbReference type="EMBL" id="NYD34112.1"/>
    </source>
</evidence>
<dbReference type="AlphaFoldDB" id="A0A7Y9DS02"/>
<dbReference type="Gene3D" id="1.10.10.10">
    <property type="entry name" value="Winged helix-like DNA-binding domain superfamily/Winged helix DNA-binding domain"/>
    <property type="match status" value="1"/>
</dbReference>
<dbReference type="Gene3D" id="3.40.190.10">
    <property type="entry name" value="Periplasmic binding protein-like II"/>
    <property type="match status" value="2"/>
</dbReference>
<organism evidence="6 7">
    <name type="scientific">Actinomycetospora corticicola</name>
    <dbReference type="NCBI Taxonomy" id="663602"/>
    <lineage>
        <taxon>Bacteria</taxon>
        <taxon>Bacillati</taxon>
        <taxon>Actinomycetota</taxon>
        <taxon>Actinomycetes</taxon>
        <taxon>Pseudonocardiales</taxon>
        <taxon>Pseudonocardiaceae</taxon>
        <taxon>Actinomycetospora</taxon>
    </lineage>
</organism>
<protein>
    <submittedName>
        <fullName evidence="6">DNA-binding transcriptional LysR family regulator</fullName>
    </submittedName>
</protein>
<dbReference type="InterPro" id="IPR036388">
    <property type="entry name" value="WH-like_DNA-bd_sf"/>
</dbReference>
<dbReference type="FunFam" id="1.10.10.10:FF:000001">
    <property type="entry name" value="LysR family transcriptional regulator"/>
    <property type="match status" value="1"/>
</dbReference>
<sequence>MTELDLRLLQYFTVVARHGNVGRAAAELRVAQPSLSRQMQRLESQVGARLLDRSARGSALTAAGKVLLSHAEELLRAAERAVIEARATTEPDRLVVGHTGNLVVTPVVRELRRRHPEAEIRTVAVTGPVADGLLAGRVDAVIARLPLPDDGLCLDRLHDEPRALVVPVGHRLAGRTSVELADFVDEPLARYGDPTVDAWWRVDPRPDGSRAPDGPLVGALGNKFELVAAGEALLVLPQRPTSTGFRDDLVAVPIRDVPPTPVVLATRSGPPSPLVAEARALARELLVH</sequence>
<gene>
    <name evidence="6" type="ORF">BJ983_000214</name>
</gene>
<proteinExistence type="inferred from homology"/>
<feature type="domain" description="HTH lysR-type" evidence="5">
    <location>
        <begin position="4"/>
        <end position="61"/>
    </location>
</feature>
<dbReference type="Pfam" id="PF00126">
    <property type="entry name" value="HTH_1"/>
    <property type="match status" value="1"/>
</dbReference>
<accession>A0A7Y9DS02</accession>